<dbReference type="EMBL" id="VDEP01000515">
    <property type="protein sequence ID" value="KAA1064138.1"/>
    <property type="molecule type" value="Genomic_DNA"/>
</dbReference>
<name>A0A5B0LKH0_PUCGR</name>
<gene>
    <name evidence="1" type="ORF">PGTUg99_009915</name>
</gene>
<proteinExistence type="predicted"/>
<organism evidence="1 2">
    <name type="scientific">Puccinia graminis f. sp. tritici</name>
    <dbReference type="NCBI Taxonomy" id="56615"/>
    <lineage>
        <taxon>Eukaryota</taxon>
        <taxon>Fungi</taxon>
        <taxon>Dikarya</taxon>
        <taxon>Basidiomycota</taxon>
        <taxon>Pucciniomycotina</taxon>
        <taxon>Pucciniomycetes</taxon>
        <taxon>Pucciniales</taxon>
        <taxon>Pucciniaceae</taxon>
        <taxon>Puccinia</taxon>
    </lineage>
</organism>
<evidence type="ECO:0000313" key="2">
    <source>
        <dbReference type="Proteomes" id="UP000325313"/>
    </source>
</evidence>
<accession>A0A5B0LKH0</accession>
<protein>
    <submittedName>
        <fullName evidence="1">Uncharacterized protein</fullName>
    </submittedName>
</protein>
<dbReference type="AlphaFoldDB" id="A0A5B0LKH0"/>
<evidence type="ECO:0000313" key="1">
    <source>
        <dbReference type="EMBL" id="KAA1064138.1"/>
    </source>
</evidence>
<sequence length="142" mass="15953">MSHTTSQQPPQAASKPHIRQQIELQYINNFIRFHITAKYTARETSSCDSHGHCGFDDIVGLPDSVNLIACHEIILRALAFAVTYTPGTRNNYLLRLRIPNFMGEEPSKELNECPAQQVENLSGSSMWEQFFKCTIQARLGGG</sequence>
<reference evidence="1 2" key="1">
    <citation type="submission" date="2019-05" db="EMBL/GenBank/DDBJ databases">
        <title>Emergence of the Ug99 lineage of the wheat stem rust pathogen through somatic hybridization.</title>
        <authorList>
            <person name="Li F."/>
            <person name="Upadhyaya N.M."/>
            <person name="Sperschneider J."/>
            <person name="Matny O."/>
            <person name="Nguyen-Phuc H."/>
            <person name="Mago R."/>
            <person name="Raley C."/>
            <person name="Miller M.E."/>
            <person name="Silverstein K.A.T."/>
            <person name="Henningsen E."/>
            <person name="Hirsch C.D."/>
            <person name="Visser B."/>
            <person name="Pretorius Z.A."/>
            <person name="Steffenson B.J."/>
            <person name="Schwessinger B."/>
            <person name="Dodds P.N."/>
            <person name="Figueroa M."/>
        </authorList>
    </citation>
    <scope>NUCLEOTIDE SEQUENCE [LARGE SCALE GENOMIC DNA]</scope>
    <source>
        <strain evidence="1 2">Ug99</strain>
    </source>
</reference>
<comment type="caution">
    <text evidence="1">The sequence shown here is derived from an EMBL/GenBank/DDBJ whole genome shotgun (WGS) entry which is preliminary data.</text>
</comment>
<dbReference type="Proteomes" id="UP000325313">
    <property type="component" value="Unassembled WGS sequence"/>
</dbReference>